<accession>A0A4R7AZD4</accession>
<comment type="caution">
    <text evidence="2">The sequence shown here is derived from an EMBL/GenBank/DDBJ whole genome shotgun (WGS) entry which is preliminary data.</text>
</comment>
<proteinExistence type="predicted"/>
<protein>
    <submittedName>
        <fullName evidence="2">Uncharacterized protein</fullName>
    </submittedName>
</protein>
<reference evidence="2 3" key="1">
    <citation type="submission" date="2019-03" db="EMBL/GenBank/DDBJ databases">
        <title>Genomic Encyclopedia of Type Strains, Phase III (KMG-III): the genomes of soil and plant-associated and newly described type strains.</title>
        <authorList>
            <person name="Whitman W."/>
        </authorList>
    </citation>
    <scope>NUCLEOTIDE SEQUENCE [LARGE SCALE GENOMIC DNA]</scope>
    <source>
        <strain evidence="2 3">CECT 8976</strain>
    </source>
</reference>
<evidence type="ECO:0000313" key="2">
    <source>
        <dbReference type="EMBL" id="TDR72007.1"/>
    </source>
</evidence>
<organism evidence="2 3">
    <name type="scientific">Paludibacterium purpuratum</name>
    <dbReference type="NCBI Taxonomy" id="1144873"/>
    <lineage>
        <taxon>Bacteria</taxon>
        <taxon>Pseudomonadati</taxon>
        <taxon>Pseudomonadota</taxon>
        <taxon>Betaproteobacteria</taxon>
        <taxon>Neisseriales</taxon>
        <taxon>Chromobacteriaceae</taxon>
        <taxon>Paludibacterium</taxon>
    </lineage>
</organism>
<name>A0A4R7AZD4_9NEIS</name>
<feature type="compositionally biased region" description="Polar residues" evidence="1">
    <location>
        <begin position="1"/>
        <end position="11"/>
    </location>
</feature>
<evidence type="ECO:0000313" key="3">
    <source>
        <dbReference type="Proteomes" id="UP000295611"/>
    </source>
</evidence>
<dbReference type="Proteomes" id="UP000295611">
    <property type="component" value="Unassembled WGS sequence"/>
</dbReference>
<dbReference type="AlphaFoldDB" id="A0A4R7AZD4"/>
<dbReference type="EMBL" id="SNZP01000017">
    <property type="protein sequence ID" value="TDR72007.1"/>
    <property type="molecule type" value="Genomic_DNA"/>
</dbReference>
<keyword evidence="3" id="KW-1185">Reference proteome</keyword>
<evidence type="ECO:0000256" key="1">
    <source>
        <dbReference type="SAM" id="MobiDB-lite"/>
    </source>
</evidence>
<feature type="region of interest" description="Disordered" evidence="1">
    <location>
        <begin position="1"/>
        <end position="39"/>
    </location>
</feature>
<gene>
    <name evidence="2" type="ORF">DFP86_11714</name>
</gene>
<sequence>MTASSGNTPNYGQADFAATTANPAHATDAESGAAPHEDRVSLSAQALALSQSAAQADDKAARAQQTQAVEPHQLQFPDAALMAKLRAQGIPTQPAFMLDVDPATHRVSVLGARPDASRIAAMINTSA</sequence>